<dbReference type="RefSeq" id="WP_111326433.1">
    <property type="nucleotide sequence ID" value="NZ_BIFX01000001.1"/>
</dbReference>
<dbReference type="InterPro" id="IPR016181">
    <property type="entry name" value="Acyl_CoA_acyltransferase"/>
</dbReference>
<name>A0A326TTY1_THEHA</name>
<dbReference type="EMBL" id="QKUF01000049">
    <property type="protein sequence ID" value="PZW19328.1"/>
    <property type="molecule type" value="Genomic_DNA"/>
</dbReference>
<comment type="caution">
    <text evidence="1">The sequence shown here is derived from an EMBL/GenBank/DDBJ whole genome shotgun (WGS) entry which is preliminary data.</text>
</comment>
<dbReference type="Proteomes" id="UP000248806">
    <property type="component" value="Unassembled WGS sequence"/>
</dbReference>
<dbReference type="AlphaFoldDB" id="A0A326TTY1"/>
<dbReference type="OrthoDB" id="147818at2"/>
<dbReference type="SUPFAM" id="SSF55729">
    <property type="entry name" value="Acyl-CoA N-acyltransferases (Nat)"/>
    <property type="match status" value="1"/>
</dbReference>
<accession>A0A326TTY1</accession>
<evidence type="ECO:0000313" key="2">
    <source>
        <dbReference type="Proteomes" id="UP000248806"/>
    </source>
</evidence>
<sequence>MKLNKELAGLYYTAAEARKVLGLDEEAFQYWGRTGRVTRIYLPGRKQAVYSRKEINKIAGKLEAAILAEKLEGLDFRKATINELDAEVELASLVFGSRARQPEAIERRQAFIEHCPNSTYHLYDHGHLVAYFNIFPFNHKAIENFKEGVRGWLLGVENLETFAPGKPLECIIIDFASTPTVPPDKRSNYAQILLENLLKETVEWGKQGIEITKLYAASNTPQGIRIIKHAGFQQVKEVGPGRFTFELDVQNTDSKILLEYKQALKEWKEQPQKKASSKKKQM</sequence>
<reference evidence="1 2" key="1">
    <citation type="submission" date="2018-06" db="EMBL/GenBank/DDBJ databases">
        <title>Genomic Encyclopedia of Archaeal and Bacterial Type Strains, Phase II (KMG-II): from individual species to whole genera.</title>
        <authorList>
            <person name="Goeker M."/>
        </authorList>
    </citation>
    <scope>NUCLEOTIDE SEQUENCE [LARGE SCALE GENOMIC DNA]</scope>
    <source>
        <strain evidence="1 2">ATCC BAA-1881</strain>
    </source>
</reference>
<organism evidence="1 2">
    <name type="scientific">Thermosporothrix hazakensis</name>
    <dbReference type="NCBI Taxonomy" id="644383"/>
    <lineage>
        <taxon>Bacteria</taxon>
        <taxon>Bacillati</taxon>
        <taxon>Chloroflexota</taxon>
        <taxon>Ktedonobacteria</taxon>
        <taxon>Ktedonobacterales</taxon>
        <taxon>Thermosporotrichaceae</taxon>
        <taxon>Thermosporothrix</taxon>
    </lineage>
</organism>
<gene>
    <name evidence="1" type="ORF">EI42_06141</name>
</gene>
<protein>
    <submittedName>
        <fullName evidence="1">Uncharacterized protein</fullName>
    </submittedName>
</protein>
<evidence type="ECO:0000313" key="1">
    <source>
        <dbReference type="EMBL" id="PZW19328.1"/>
    </source>
</evidence>
<proteinExistence type="predicted"/>
<keyword evidence="2" id="KW-1185">Reference proteome</keyword>